<protein>
    <submittedName>
        <fullName evidence="2">Uncharacterized protein</fullName>
    </submittedName>
</protein>
<evidence type="ECO:0000313" key="2">
    <source>
        <dbReference type="EMBL" id="KIM21142.1"/>
    </source>
</evidence>
<gene>
    <name evidence="2" type="ORF">M408DRAFT_111137</name>
</gene>
<proteinExistence type="predicted"/>
<name>A0A0C2WUS9_SERVB</name>
<dbReference type="AlphaFoldDB" id="A0A0C2WUS9"/>
<dbReference type="Proteomes" id="UP000054097">
    <property type="component" value="Unassembled WGS sequence"/>
</dbReference>
<dbReference type="HOGENOM" id="CLU_642766_0_0_1"/>
<dbReference type="EMBL" id="KN824392">
    <property type="protein sequence ID" value="KIM21142.1"/>
    <property type="molecule type" value="Genomic_DNA"/>
</dbReference>
<reference evidence="2 3" key="1">
    <citation type="submission" date="2014-04" db="EMBL/GenBank/DDBJ databases">
        <authorList>
            <consortium name="DOE Joint Genome Institute"/>
            <person name="Kuo A."/>
            <person name="Zuccaro A."/>
            <person name="Kohler A."/>
            <person name="Nagy L.G."/>
            <person name="Floudas D."/>
            <person name="Copeland A."/>
            <person name="Barry K.W."/>
            <person name="Cichocki N."/>
            <person name="Veneault-Fourrey C."/>
            <person name="LaButti K."/>
            <person name="Lindquist E.A."/>
            <person name="Lipzen A."/>
            <person name="Lundell T."/>
            <person name="Morin E."/>
            <person name="Murat C."/>
            <person name="Sun H."/>
            <person name="Tunlid A."/>
            <person name="Henrissat B."/>
            <person name="Grigoriev I.V."/>
            <person name="Hibbett D.S."/>
            <person name="Martin F."/>
            <person name="Nordberg H.P."/>
            <person name="Cantor M.N."/>
            <person name="Hua S.X."/>
        </authorList>
    </citation>
    <scope>NUCLEOTIDE SEQUENCE [LARGE SCALE GENOMIC DNA]</scope>
    <source>
        <strain evidence="2 3">MAFF 305830</strain>
    </source>
</reference>
<feature type="compositionally biased region" description="Polar residues" evidence="1">
    <location>
        <begin position="356"/>
        <end position="375"/>
    </location>
</feature>
<evidence type="ECO:0000313" key="3">
    <source>
        <dbReference type="Proteomes" id="UP000054097"/>
    </source>
</evidence>
<dbReference type="OrthoDB" id="10447588at2759"/>
<organism evidence="2 3">
    <name type="scientific">Serendipita vermifera MAFF 305830</name>
    <dbReference type="NCBI Taxonomy" id="933852"/>
    <lineage>
        <taxon>Eukaryota</taxon>
        <taxon>Fungi</taxon>
        <taxon>Dikarya</taxon>
        <taxon>Basidiomycota</taxon>
        <taxon>Agaricomycotina</taxon>
        <taxon>Agaricomycetes</taxon>
        <taxon>Sebacinales</taxon>
        <taxon>Serendipitaceae</taxon>
        <taxon>Serendipita</taxon>
    </lineage>
</organism>
<feature type="compositionally biased region" description="Low complexity" evidence="1">
    <location>
        <begin position="376"/>
        <end position="400"/>
    </location>
</feature>
<sequence length="427" mass="46674">MKFASYVGVYNKFKVFLCNAGVNEQSTYGDVQTALREDTPNLTCTLLQPKWGAKPNWIEADSSALIGQMCQDIYVVVKGEDSSYILGMVRTTTSDYPLPIYNAGFEATATLSQAITAIHPKLANQVKSITNYSDDREMKDGNYSFTSLERYQTPEFPAVVIHLDEPSKEFKTQALDNDVPPLLQGAFIYCKFLLQNAYGLDDFGHQMVHLTSALLHIIISSAPSATPLSDGSEGEGSLFSEDQVENIRLATTLARDIERHLDNANSIMENIRTGAHSREQSQEEINKLFTDICGDHPGGSTVRDTYSTFQALGQLDQEEDSRALVAQKPPSRVAQGILKKETDSPAFQDGTRHDTNTASGQGRGAGTSSSSFIWQSRTSHSTHVSSSSTRGGTTRTTVTASGVQVKTYGTGDNVQTYTSGYTYREGS</sequence>
<evidence type="ECO:0000256" key="1">
    <source>
        <dbReference type="SAM" id="MobiDB-lite"/>
    </source>
</evidence>
<keyword evidence="3" id="KW-1185">Reference proteome</keyword>
<accession>A0A0C2WUS9</accession>
<reference evidence="3" key="2">
    <citation type="submission" date="2015-01" db="EMBL/GenBank/DDBJ databases">
        <title>Evolutionary Origins and Diversification of the Mycorrhizal Mutualists.</title>
        <authorList>
            <consortium name="DOE Joint Genome Institute"/>
            <consortium name="Mycorrhizal Genomics Consortium"/>
            <person name="Kohler A."/>
            <person name="Kuo A."/>
            <person name="Nagy L.G."/>
            <person name="Floudas D."/>
            <person name="Copeland A."/>
            <person name="Barry K.W."/>
            <person name="Cichocki N."/>
            <person name="Veneault-Fourrey C."/>
            <person name="LaButti K."/>
            <person name="Lindquist E.A."/>
            <person name="Lipzen A."/>
            <person name="Lundell T."/>
            <person name="Morin E."/>
            <person name="Murat C."/>
            <person name="Riley R."/>
            <person name="Ohm R."/>
            <person name="Sun H."/>
            <person name="Tunlid A."/>
            <person name="Henrissat B."/>
            <person name="Grigoriev I.V."/>
            <person name="Hibbett D.S."/>
            <person name="Martin F."/>
        </authorList>
    </citation>
    <scope>NUCLEOTIDE SEQUENCE [LARGE SCALE GENOMIC DNA]</scope>
    <source>
        <strain evidence="3">MAFF 305830</strain>
    </source>
</reference>
<feature type="region of interest" description="Disordered" evidence="1">
    <location>
        <begin position="320"/>
        <end position="400"/>
    </location>
</feature>